<dbReference type="Proteomes" id="UP000008311">
    <property type="component" value="Unassembled WGS sequence"/>
</dbReference>
<reference evidence="2" key="1">
    <citation type="journal article" date="2010" name="Nat. Biotechnol.">
        <title>Draft genome sequence of the oilseed species Ricinus communis.</title>
        <authorList>
            <person name="Chan A.P."/>
            <person name="Crabtree J."/>
            <person name="Zhao Q."/>
            <person name="Lorenzi H."/>
            <person name="Orvis J."/>
            <person name="Puiu D."/>
            <person name="Melake-Berhan A."/>
            <person name="Jones K.M."/>
            <person name="Redman J."/>
            <person name="Chen G."/>
            <person name="Cahoon E.B."/>
            <person name="Gedil M."/>
            <person name="Stanke M."/>
            <person name="Haas B.J."/>
            <person name="Wortman J.R."/>
            <person name="Fraser-Liggett C.M."/>
            <person name="Ravel J."/>
            <person name="Rabinowicz P.D."/>
        </authorList>
    </citation>
    <scope>NUCLEOTIDE SEQUENCE [LARGE SCALE GENOMIC DNA]</scope>
    <source>
        <strain evidence="2">cv. Hale</strain>
    </source>
</reference>
<dbReference type="PANTHER" id="PTHR11063">
    <property type="entry name" value="GLUTAMATE SEMIALDEHYDE DEHYDROGENASE"/>
    <property type="match status" value="1"/>
</dbReference>
<name>B9R6W9_RICCO</name>
<dbReference type="Gene3D" id="3.40.1160.10">
    <property type="entry name" value="Acetylglutamate kinase-like"/>
    <property type="match status" value="1"/>
</dbReference>
<dbReference type="PANTHER" id="PTHR11063:SF8">
    <property type="entry name" value="DELTA-1-PYRROLINE-5-CARBOXYLATE SYNTHASE"/>
    <property type="match status" value="1"/>
</dbReference>
<evidence type="ECO:0000313" key="1">
    <source>
        <dbReference type="EMBL" id="EEF52249.1"/>
    </source>
</evidence>
<organism evidence="1 2">
    <name type="scientific">Ricinus communis</name>
    <name type="common">Castor bean</name>
    <dbReference type="NCBI Taxonomy" id="3988"/>
    <lineage>
        <taxon>Eukaryota</taxon>
        <taxon>Viridiplantae</taxon>
        <taxon>Streptophyta</taxon>
        <taxon>Embryophyta</taxon>
        <taxon>Tracheophyta</taxon>
        <taxon>Spermatophyta</taxon>
        <taxon>Magnoliopsida</taxon>
        <taxon>eudicotyledons</taxon>
        <taxon>Gunneridae</taxon>
        <taxon>Pentapetalae</taxon>
        <taxon>rosids</taxon>
        <taxon>fabids</taxon>
        <taxon>Malpighiales</taxon>
        <taxon>Euphorbiaceae</taxon>
        <taxon>Acalyphoideae</taxon>
        <taxon>Acalypheae</taxon>
        <taxon>Ricinus</taxon>
    </lineage>
</organism>
<gene>
    <name evidence="1" type="ORF">RCOM_1586640</name>
</gene>
<protein>
    <submittedName>
        <fullName evidence="1">Delta 1-pyrroline-5-carboxylate synthetase, putative</fullName>
    </submittedName>
</protein>
<accession>B9R6W9</accession>
<keyword evidence="2" id="KW-1185">Reference proteome</keyword>
<dbReference type="STRING" id="3988.B9R6W9"/>
<dbReference type="AlphaFoldDB" id="B9R6W9"/>
<dbReference type="InParanoid" id="B9R6W9"/>
<dbReference type="eggNOG" id="KOG1154">
    <property type="taxonomic scope" value="Eukaryota"/>
</dbReference>
<sequence>MEAKVKAAIKEANSGIPVMITSGFAAESISKVLRGERVSTLFDRDAHLWAEAKEVDGRELAVAARESCRRLQMCCMILRATLGIKIRLLLYDRE</sequence>
<evidence type="ECO:0000313" key="2">
    <source>
        <dbReference type="Proteomes" id="UP000008311"/>
    </source>
</evidence>
<dbReference type="SUPFAM" id="SSF53633">
    <property type="entry name" value="Carbamate kinase-like"/>
    <property type="match status" value="1"/>
</dbReference>
<proteinExistence type="predicted"/>
<dbReference type="EMBL" id="EQ973772">
    <property type="protein sequence ID" value="EEF52249.1"/>
    <property type="molecule type" value="Genomic_DNA"/>
</dbReference>
<dbReference type="InterPro" id="IPR036393">
    <property type="entry name" value="AceGlu_kinase-like_sf"/>
</dbReference>